<gene>
    <name evidence="2" type="ORF">FOY51_11060</name>
</gene>
<sequence>MSIEPDTKNWTWVLDRPCAECGFDASTTAYDSIPDLLRDNAKSWSVVLARSDVRERPDESTWSALEYAAHVRDANGIFRDRLALMLAQDDPPFANWDQDATAVEGRYNDLDPAVVGRELVSSTDALADAFAAVPADLRTRSGRRSDGSSFTVESLARYFVHDPIHHLFDVSG</sequence>
<evidence type="ECO:0000313" key="2">
    <source>
        <dbReference type="EMBL" id="KAA0023025.1"/>
    </source>
</evidence>
<dbReference type="EMBL" id="VLNY01000004">
    <property type="protein sequence ID" value="KAA0023025.1"/>
    <property type="molecule type" value="Genomic_DNA"/>
</dbReference>
<keyword evidence="3" id="KW-1185">Reference proteome</keyword>
<comment type="caution">
    <text evidence="2">The sequence shown here is derived from an EMBL/GenBank/DDBJ whole genome shotgun (WGS) entry which is preliminary data.</text>
</comment>
<dbReference type="OrthoDB" id="3376896at2"/>
<dbReference type="SUPFAM" id="SSF109854">
    <property type="entry name" value="DinB/YfiT-like putative metalloenzymes"/>
    <property type="match status" value="1"/>
</dbReference>
<feature type="domain" description="DinB-like" evidence="1">
    <location>
        <begin position="50"/>
        <end position="167"/>
    </location>
</feature>
<evidence type="ECO:0000259" key="1">
    <source>
        <dbReference type="Pfam" id="PF12867"/>
    </source>
</evidence>
<protein>
    <submittedName>
        <fullName evidence="2">DinB family protein</fullName>
    </submittedName>
</protein>
<accession>A0A5A7SER8</accession>
<dbReference type="InterPro" id="IPR024775">
    <property type="entry name" value="DinB-like"/>
</dbReference>
<dbReference type="AlphaFoldDB" id="A0A5A7SER8"/>
<organism evidence="2 3">
    <name type="scientific">Antrihabitans cavernicola</name>
    <dbReference type="NCBI Taxonomy" id="2495913"/>
    <lineage>
        <taxon>Bacteria</taxon>
        <taxon>Bacillati</taxon>
        <taxon>Actinomycetota</taxon>
        <taxon>Actinomycetes</taxon>
        <taxon>Mycobacteriales</taxon>
        <taxon>Nocardiaceae</taxon>
        <taxon>Antrihabitans</taxon>
    </lineage>
</organism>
<dbReference type="RefSeq" id="WP_149430283.1">
    <property type="nucleotide sequence ID" value="NZ_VLNY01000004.1"/>
</dbReference>
<evidence type="ECO:0000313" key="3">
    <source>
        <dbReference type="Proteomes" id="UP000322244"/>
    </source>
</evidence>
<proteinExistence type="predicted"/>
<dbReference type="InterPro" id="IPR034660">
    <property type="entry name" value="DinB/YfiT-like"/>
</dbReference>
<dbReference type="Proteomes" id="UP000322244">
    <property type="component" value="Unassembled WGS sequence"/>
</dbReference>
<reference evidence="2 3" key="1">
    <citation type="submission" date="2019-07" db="EMBL/GenBank/DDBJ databases">
        <title>Rhodococcus cavernicolus sp. nov., isolated from a cave.</title>
        <authorList>
            <person name="Lee S.D."/>
        </authorList>
    </citation>
    <scope>NUCLEOTIDE SEQUENCE [LARGE SCALE GENOMIC DNA]</scope>
    <source>
        <strain evidence="2 3">C1-24</strain>
    </source>
</reference>
<dbReference type="Gene3D" id="1.20.120.450">
    <property type="entry name" value="dinb family like domain"/>
    <property type="match status" value="1"/>
</dbReference>
<dbReference type="Pfam" id="PF12867">
    <property type="entry name" value="DinB_2"/>
    <property type="match status" value="1"/>
</dbReference>
<name>A0A5A7SER8_9NOCA</name>